<feature type="transmembrane region" description="Helical" evidence="5">
    <location>
        <begin position="12"/>
        <end position="34"/>
    </location>
</feature>
<evidence type="ECO:0000256" key="5">
    <source>
        <dbReference type="SAM" id="Phobius"/>
    </source>
</evidence>
<organism evidence="6 7">
    <name type="scientific">Candidatus Accumulibacter phosphatis</name>
    <dbReference type="NCBI Taxonomy" id="327160"/>
    <lineage>
        <taxon>Bacteria</taxon>
        <taxon>Pseudomonadati</taxon>
        <taxon>Pseudomonadota</taxon>
        <taxon>Betaproteobacteria</taxon>
        <taxon>Candidatus Accumulibacter</taxon>
    </lineage>
</organism>
<sequence length="35" mass="3673">FQDSEQMGAFAALAMGLNGLTTALLLPVLIPWLLG</sequence>
<evidence type="ECO:0000313" key="7">
    <source>
        <dbReference type="Proteomes" id="UP000342300"/>
    </source>
</evidence>
<evidence type="ECO:0008006" key="8">
    <source>
        <dbReference type="Google" id="ProtNLM"/>
    </source>
</evidence>
<dbReference type="Pfam" id="PF04172">
    <property type="entry name" value="LrgB"/>
    <property type="match status" value="1"/>
</dbReference>
<reference evidence="6 7" key="1">
    <citation type="submission" date="2017-09" db="EMBL/GenBank/DDBJ databases">
        <title>Metagenomic Analysis Reveals Denitrifying Candidatus Accumulibacter and Flanking Population as a Source of N2O.</title>
        <authorList>
            <person name="Gao H."/>
            <person name="Mao Y."/>
            <person name="Zhao X."/>
            <person name="Liu W.-T."/>
            <person name="Zhang T."/>
            <person name="Wells G."/>
        </authorList>
    </citation>
    <scope>NUCLEOTIDE SEQUENCE [LARGE SCALE GENOMIC DNA]</scope>
    <source>
        <strain evidence="6">CANDO_2_IC</strain>
    </source>
</reference>
<gene>
    <name evidence="6" type="ORF">CRU78_19035</name>
</gene>
<keyword evidence="2 5" id="KW-0812">Transmembrane</keyword>
<evidence type="ECO:0000256" key="3">
    <source>
        <dbReference type="ARBA" id="ARBA00022989"/>
    </source>
</evidence>
<accession>A0A6A7RY47</accession>
<evidence type="ECO:0000256" key="4">
    <source>
        <dbReference type="ARBA" id="ARBA00023136"/>
    </source>
</evidence>
<protein>
    <recommendedName>
        <fullName evidence="8">LrgB family protein</fullName>
    </recommendedName>
</protein>
<keyword evidence="4 5" id="KW-0472">Membrane</keyword>
<dbReference type="GO" id="GO:0016020">
    <property type="term" value="C:membrane"/>
    <property type="evidence" value="ECO:0007669"/>
    <property type="project" value="UniProtKB-SubCell"/>
</dbReference>
<keyword evidence="3 5" id="KW-1133">Transmembrane helix</keyword>
<proteinExistence type="predicted"/>
<comment type="subcellular location">
    <subcellularLocation>
        <location evidence="1">Membrane</location>
        <topology evidence="1">Multi-pass membrane protein</topology>
    </subcellularLocation>
</comment>
<comment type="caution">
    <text evidence="6">The sequence shown here is derived from an EMBL/GenBank/DDBJ whole genome shotgun (WGS) entry which is preliminary data.</text>
</comment>
<dbReference type="Proteomes" id="UP000342300">
    <property type="component" value="Unassembled WGS sequence"/>
</dbReference>
<dbReference type="EMBL" id="PDHS01000535">
    <property type="protein sequence ID" value="MQM32464.1"/>
    <property type="molecule type" value="Genomic_DNA"/>
</dbReference>
<dbReference type="AlphaFoldDB" id="A0A6A7RY47"/>
<feature type="non-terminal residue" evidence="6">
    <location>
        <position position="1"/>
    </location>
</feature>
<name>A0A6A7RY47_9PROT</name>
<evidence type="ECO:0000256" key="1">
    <source>
        <dbReference type="ARBA" id="ARBA00004141"/>
    </source>
</evidence>
<evidence type="ECO:0000313" key="6">
    <source>
        <dbReference type="EMBL" id="MQM32464.1"/>
    </source>
</evidence>
<dbReference type="InterPro" id="IPR007300">
    <property type="entry name" value="CidB/LrgB"/>
</dbReference>
<evidence type="ECO:0000256" key="2">
    <source>
        <dbReference type="ARBA" id="ARBA00022692"/>
    </source>
</evidence>